<reference evidence="2 3" key="1">
    <citation type="submission" date="2016-06" db="EMBL/GenBank/DDBJ databases">
        <title>Evolution of pathogenesis and genome organization in the Tremellales.</title>
        <authorList>
            <person name="Cuomo C."/>
            <person name="Litvintseva A."/>
            <person name="Heitman J."/>
            <person name="Chen Y."/>
            <person name="Sun S."/>
            <person name="Springer D."/>
            <person name="Dromer F."/>
            <person name="Young S."/>
            <person name="Zeng Q."/>
            <person name="Chapman S."/>
            <person name="Gujja S."/>
            <person name="Saif S."/>
            <person name="Birren B."/>
        </authorList>
    </citation>
    <scope>NUCLEOTIDE SEQUENCE [LARGE SCALE GENOMIC DNA]</scope>
    <source>
        <strain evidence="2 3">CBS 6039</strain>
    </source>
</reference>
<feature type="compositionally biased region" description="Low complexity" evidence="1">
    <location>
        <begin position="23"/>
        <end position="33"/>
    </location>
</feature>
<dbReference type="OrthoDB" id="2565334at2759"/>
<dbReference type="AlphaFoldDB" id="A0A1E3I0Q8"/>
<organism evidence="2 3">
    <name type="scientific">Cryptococcus amylolentus CBS 6039</name>
    <dbReference type="NCBI Taxonomy" id="1295533"/>
    <lineage>
        <taxon>Eukaryota</taxon>
        <taxon>Fungi</taxon>
        <taxon>Dikarya</taxon>
        <taxon>Basidiomycota</taxon>
        <taxon>Agaricomycotina</taxon>
        <taxon>Tremellomycetes</taxon>
        <taxon>Tremellales</taxon>
        <taxon>Cryptococcaceae</taxon>
        <taxon>Cryptococcus</taxon>
    </lineage>
</organism>
<comment type="caution">
    <text evidence="2">The sequence shown here is derived from an EMBL/GenBank/DDBJ whole genome shotgun (WGS) entry which is preliminary data.</text>
</comment>
<feature type="compositionally biased region" description="Low complexity" evidence="1">
    <location>
        <begin position="55"/>
        <end position="74"/>
    </location>
</feature>
<sequence>MSFEKPRLHLDFNSPSYPPLTYSPNASSASSPHTAPPSTAPFSGFASKQYASPFSPTRRSLATSPPSPSSPTMSERSEKSIRTPPRIVMGAMVSTSPKSDYEEESSLEVPGIVLTEPSHVDPRPRPPPKQTVLLAPTSLPLPPPGSSPYGHSSQSSISSKSKHQFSPAFLSFLNGGAPSSSSTLYAPGPGMGQSGSVSGSQRKSRMKALVLLGVVVLGGWHLWSSMMEGDFGGLVEEAGELL</sequence>
<evidence type="ECO:0000313" key="2">
    <source>
        <dbReference type="EMBL" id="ODN82183.1"/>
    </source>
</evidence>
<evidence type="ECO:0000256" key="1">
    <source>
        <dbReference type="SAM" id="MobiDB-lite"/>
    </source>
</evidence>
<dbReference type="EMBL" id="AWGJ01000003">
    <property type="protein sequence ID" value="ODN82183.1"/>
    <property type="molecule type" value="Genomic_DNA"/>
</dbReference>
<accession>A0A1E3I0Q8</accession>
<name>A0A1E3I0Q8_9TREE</name>
<keyword evidence="3" id="KW-1185">Reference proteome</keyword>
<feature type="compositionally biased region" description="Basic and acidic residues" evidence="1">
    <location>
        <begin position="1"/>
        <end position="10"/>
    </location>
</feature>
<gene>
    <name evidence="2" type="ORF">L202_02473</name>
</gene>
<dbReference type="RefSeq" id="XP_018996502.1">
    <property type="nucleotide sequence ID" value="XM_019136099.1"/>
</dbReference>
<protein>
    <submittedName>
        <fullName evidence="2">Uncharacterized protein</fullName>
    </submittedName>
</protein>
<dbReference type="GeneID" id="30153782"/>
<feature type="region of interest" description="Disordered" evidence="1">
    <location>
        <begin position="1"/>
        <end position="160"/>
    </location>
</feature>
<evidence type="ECO:0000313" key="3">
    <source>
        <dbReference type="Proteomes" id="UP000094065"/>
    </source>
</evidence>
<feature type="compositionally biased region" description="Low complexity" evidence="1">
    <location>
        <begin position="147"/>
        <end position="160"/>
    </location>
</feature>
<dbReference type="Proteomes" id="UP000094065">
    <property type="component" value="Unassembled WGS sequence"/>
</dbReference>
<proteinExistence type="predicted"/>